<keyword evidence="2" id="KW-1185">Reference proteome</keyword>
<dbReference type="OrthoDB" id="6109609at2759"/>
<dbReference type="GO" id="GO:0016874">
    <property type="term" value="F:ligase activity"/>
    <property type="evidence" value="ECO:0007669"/>
    <property type="project" value="UniProtKB-KW"/>
</dbReference>
<comment type="caution">
    <text evidence="1">The sequence shown here is derived from an EMBL/GenBank/DDBJ whole genome shotgun (WGS) entry which is preliminary data.</text>
</comment>
<keyword evidence="1" id="KW-0436">Ligase</keyword>
<reference evidence="1 2" key="1">
    <citation type="journal article" date="2018" name="Sci. Rep.">
        <title>Genomic signatures of local adaptation to the degree of environmental predictability in rotifers.</title>
        <authorList>
            <person name="Franch-Gras L."/>
            <person name="Hahn C."/>
            <person name="Garcia-Roger E.M."/>
            <person name="Carmona M.J."/>
            <person name="Serra M."/>
            <person name="Gomez A."/>
        </authorList>
    </citation>
    <scope>NUCLEOTIDE SEQUENCE [LARGE SCALE GENOMIC DNA]</scope>
    <source>
        <strain evidence="1">HYR1</strain>
    </source>
</reference>
<sequence length="276" mass="32298">MQIENFGSENSDFYSSNYHFGIISEACELDTKIELSTFIKIKLSLGDVDRSGDTMLMVYLCKEKTWAHNYFDDWIDADHENLINIEETSKRVLEYEKKIHSKFNAIFTYDDYSILVASYLANHFNLPSIPFELAKTIKNKILCEKNGITFPNFFLIKNHEIDPYTKLNGKLDNIFSLPLFKNSKIEFPLIVKNPNGSGKDFIYKCNNITKSNLWLFLIIFQLKNHLLMKETNVYWNQSMNYISINNVRPSKFLKNLFVLVLMWCLSIDQVILESKS</sequence>
<gene>
    <name evidence="1" type="ORF">BpHYR1_044493</name>
</gene>
<dbReference type="Gene3D" id="3.40.50.20">
    <property type="match status" value="1"/>
</dbReference>
<dbReference type="AlphaFoldDB" id="A0A3M7SZG0"/>
<accession>A0A3M7SZG0</accession>
<name>A0A3M7SZG0_BRAPC</name>
<protein>
    <submittedName>
        <fullName evidence="1">D-alanine-D-alanine ligase</fullName>
    </submittedName>
</protein>
<evidence type="ECO:0000313" key="2">
    <source>
        <dbReference type="Proteomes" id="UP000276133"/>
    </source>
</evidence>
<proteinExistence type="predicted"/>
<organism evidence="1 2">
    <name type="scientific">Brachionus plicatilis</name>
    <name type="common">Marine rotifer</name>
    <name type="synonym">Brachionus muelleri</name>
    <dbReference type="NCBI Taxonomy" id="10195"/>
    <lineage>
        <taxon>Eukaryota</taxon>
        <taxon>Metazoa</taxon>
        <taxon>Spiralia</taxon>
        <taxon>Gnathifera</taxon>
        <taxon>Rotifera</taxon>
        <taxon>Eurotatoria</taxon>
        <taxon>Monogononta</taxon>
        <taxon>Pseudotrocha</taxon>
        <taxon>Ploima</taxon>
        <taxon>Brachionidae</taxon>
        <taxon>Brachionus</taxon>
    </lineage>
</organism>
<dbReference type="EMBL" id="REGN01000564">
    <property type="protein sequence ID" value="RNA40970.1"/>
    <property type="molecule type" value="Genomic_DNA"/>
</dbReference>
<evidence type="ECO:0000313" key="1">
    <source>
        <dbReference type="EMBL" id="RNA40970.1"/>
    </source>
</evidence>
<dbReference type="Proteomes" id="UP000276133">
    <property type="component" value="Unassembled WGS sequence"/>
</dbReference>